<proteinExistence type="inferred from homology"/>
<feature type="transmembrane region" description="Helical" evidence="7">
    <location>
        <begin position="179"/>
        <end position="199"/>
    </location>
</feature>
<feature type="transmembrane region" description="Helical" evidence="7">
    <location>
        <begin position="30"/>
        <end position="48"/>
    </location>
</feature>
<evidence type="ECO:0000256" key="2">
    <source>
        <dbReference type="ARBA" id="ARBA00011061"/>
    </source>
</evidence>
<evidence type="ECO:0000313" key="8">
    <source>
        <dbReference type="EMBL" id="XAT64692.1"/>
    </source>
</evidence>
<evidence type="ECO:0000256" key="1">
    <source>
        <dbReference type="ARBA" id="ARBA00004651"/>
    </source>
</evidence>
<dbReference type="PANTHER" id="PTHR39087:SF2">
    <property type="entry name" value="UPF0104 MEMBRANE PROTEIN MJ1595"/>
    <property type="match status" value="1"/>
</dbReference>
<reference evidence="8 9" key="1">
    <citation type="submission" date="2021-11" db="EMBL/GenBank/DDBJ databases">
        <title>Whole genome of Geoglobus acetivorans.</title>
        <authorList>
            <person name="Liu D."/>
        </authorList>
    </citation>
    <scope>NUCLEOTIDE SEQUENCE [LARGE SCALE GENOMIC DNA]</scope>
    <source>
        <strain evidence="8 9">SBH6</strain>
    </source>
</reference>
<evidence type="ECO:0000313" key="9">
    <source>
        <dbReference type="Proteomes" id="UP001492541"/>
    </source>
</evidence>
<name>A0ABZ3H8G7_GEOAI</name>
<dbReference type="GeneID" id="90448982"/>
<gene>
    <name evidence="8" type="ORF">LPQ35_04815</name>
</gene>
<dbReference type="Pfam" id="PF03706">
    <property type="entry name" value="LPG_synthase_TM"/>
    <property type="match status" value="1"/>
</dbReference>
<keyword evidence="3" id="KW-1003">Cell membrane</keyword>
<keyword evidence="4 7" id="KW-0812">Transmembrane</keyword>
<evidence type="ECO:0000256" key="7">
    <source>
        <dbReference type="SAM" id="Phobius"/>
    </source>
</evidence>
<protein>
    <submittedName>
        <fullName evidence="8">Flippase-like domain-containing protein</fullName>
    </submittedName>
</protein>
<sequence length="282" mass="30912">MRFRLAVGLVLVVMLVFLFRDSLQYLLSANPVYFLYGVVFYILLNLILSFRIHYLLVKSGQHSEFIDVAKAHFAGMILGDFTPGRVGYFSAPLFAQKYGMNADAFMGVILSSQAVELVVKIFGASLAVVYFLKPEEIYLLALPALLTVAAIIYLWSDIPPDIGRLREIRIHARKTARHTPFIVLISLAGWLLTGLQWYYLFLSAGIDAKFVQAMLIQPLATLLMFVPLTPAGLGVFESGSALLVSAISSNLNAGVAHSILVRVSTVAADLPGLAVVMEKRGS</sequence>
<feature type="transmembrane region" description="Helical" evidence="7">
    <location>
        <begin position="137"/>
        <end position="158"/>
    </location>
</feature>
<dbReference type="InterPro" id="IPR022791">
    <property type="entry name" value="L-PG_synthase/AglD"/>
</dbReference>
<feature type="transmembrane region" description="Helical" evidence="7">
    <location>
        <begin position="104"/>
        <end position="131"/>
    </location>
</feature>
<organism evidence="8 9">
    <name type="scientific">Geoglobus acetivorans</name>
    <dbReference type="NCBI Taxonomy" id="565033"/>
    <lineage>
        <taxon>Archaea</taxon>
        <taxon>Methanobacteriati</taxon>
        <taxon>Methanobacteriota</taxon>
        <taxon>Archaeoglobi</taxon>
        <taxon>Archaeoglobales</taxon>
        <taxon>Archaeoglobaceae</taxon>
        <taxon>Geoglobus</taxon>
    </lineage>
</organism>
<evidence type="ECO:0000256" key="3">
    <source>
        <dbReference type="ARBA" id="ARBA00022475"/>
    </source>
</evidence>
<dbReference type="RefSeq" id="WP_193807903.1">
    <property type="nucleotide sequence ID" value="NZ_CP087714.1"/>
</dbReference>
<keyword evidence="5 7" id="KW-1133">Transmembrane helix</keyword>
<keyword evidence="6 7" id="KW-0472">Membrane</keyword>
<accession>A0ABZ3H8G7</accession>
<dbReference type="NCBIfam" id="TIGR00374">
    <property type="entry name" value="flippase-like domain"/>
    <property type="match status" value="1"/>
</dbReference>
<comment type="similarity">
    <text evidence="2">Belongs to the UPF0104 family.</text>
</comment>
<comment type="subcellular location">
    <subcellularLocation>
        <location evidence="1">Cell membrane</location>
        <topology evidence="1">Multi-pass membrane protein</topology>
    </subcellularLocation>
</comment>
<dbReference type="PANTHER" id="PTHR39087">
    <property type="entry name" value="UPF0104 MEMBRANE PROTEIN MJ1595"/>
    <property type="match status" value="1"/>
</dbReference>
<evidence type="ECO:0000256" key="4">
    <source>
        <dbReference type="ARBA" id="ARBA00022692"/>
    </source>
</evidence>
<dbReference type="EMBL" id="CP087714">
    <property type="protein sequence ID" value="XAT64692.1"/>
    <property type="molecule type" value="Genomic_DNA"/>
</dbReference>
<evidence type="ECO:0000256" key="5">
    <source>
        <dbReference type="ARBA" id="ARBA00022989"/>
    </source>
</evidence>
<feature type="transmembrane region" description="Helical" evidence="7">
    <location>
        <begin position="219"/>
        <end position="236"/>
    </location>
</feature>
<dbReference type="Proteomes" id="UP001492541">
    <property type="component" value="Chromosome"/>
</dbReference>
<evidence type="ECO:0000256" key="6">
    <source>
        <dbReference type="ARBA" id="ARBA00023136"/>
    </source>
</evidence>
<keyword evidence="9" id="KW-1185">Reference proteome</keyword>